<name>A0A6T1C2F6_9DINO</name>
<proteinExistence type="predicted"/>
<evidence type="ECO:0000313" key="3">
    <source>
        <dbReference type="EMBL" id="CAE4596724.1"/>
    </source>
</evidence>
<dbReference type="Gene3D" id="2.40.128.20">
    <property type="match status" value="1"/>
</dbReference>
<organism evidence="2">
    <name type="scientific">Alexandrium monilatum</name>
    <dbReference type="NCBI Taxonomy" id="311494"/>
    <lineage>
        <taxon>Eukaryota</taxon>
        <taxon>Sar</taxon>
        <taxon>Alveolata</taxon>
        <taxon>Dinophyceae</taxon>
        <taxon>Gonyaulacales</taxon>
        <taxon>Pyrocystaceae</taxon>
        <taxon>Alexandrium</taxon>
    </lineage>
</organism>
<feature type="region of interest" description="Disordered" evidence="1">
    <location>
        <begin position="53"/>
        <end position="83"/>
    </location>
</feature>
<gene>
    <name evidence="2" type="ORF">AMON00008_LOCUS27008</name>
    <name evidence="3" type="ORF">AMON00008_LOCUS27009</name>
</gene>
<evidence type="ECO:0000256" key="1">
    <source>
        <dbReference type="SAM" id="MobiDB-lite"/>
    </source>
</evidence>
<dbReference type="EMBL" id="HBNR01039025">
    <property type="protein sequence ID" value="CAE4596722.1"/>
    <property type="molecule type" value="Transcribed_RNA"/>
</dbReference>
<dbReference type="EMBL" id="HBNR01039026">
    <property type="protein sequence ID" value="CAE4596724.1"/>
    <property type="molecule type" value="Transcribed_RNA"/>
</dbReference>
<evidence type="ECO:0000313" key="2">
    <source>
        <dbReference type="EMBL" id="CAE4596722.1"/>
    </source>
</evidence>
<reference evidence="2" key="1">
    <citation type="submission" date="2021-01" db="EMBL/GenBank/DDBJ databases">
        <authorList>
            <person name="Corre E."/>
            <person name="Pelletier E."/>
            <person name="Niang G."/>
            <person name="Scheremetjew M."/>
            <person name="Finn R."/>
            <person name="Kale V."/>
            <person name="Holt S."/>
            <person name="Cochrane G."/>
            <person name="Meng A."/>
            <person name="Brown T."/>
            <person name="Cohen L."/>
        </authorList>
    </citation>
    <scope>NUCLEOTIDE SEQUENCE</scope>
    <source>
        <strain evidence="2">CCMP3105</strain>
    </source>
</reference>
<dbReference type="AlphaFoldDB" id="A0A6T1C2F6"/>
<dbReference type="SUPFAM" id="SSF50814">
    <property type="entry name" value="Lipocalins"/>
    <property type="match status" value="1"/>
</dbReference>
<protein>
    <submittedName>
        <fullName evidence="2">Uncharacterized protein</fullName>
    </submittedName>
</protein>
<sequence>MDWMACCKQVQHDLGQEELPVLQVHYSFRHPRPKQKAKHKSVLASALVVPGTFDPSPDFQSEDTNNSHMNKAPPYSDTEEPSKNHPIQNLLIHRFLCLGCPVERSAVAIQPGLSAPMDHDQVLPPKPPFKMIKAGKPDFSGDWMCSDIAGDMEQLMVALEVSWPKRAAARCVNYGVGRAIRVIRQEGNQIAIDCLGTPQEFTQKFHIGRGPQQTVSLAGTCQVTPTWEHGYVLSVAQHELDGSPPMTWKQYFLGEDLVLKIIAENGESAAWVFSRR</sequence>
<accession>A0A6T1C2F6</accession>
<dbReference type="InterPro" id="IPR012674">
    <property type="entry name" value="Calycin"/>
</dbReference>
<feature type="compositionally biased region" description="Polar residues" evidence="1">
    <location>
        <begin position="58"/>
        <end position="69"/>
    </location>
</feature>